<reference evidence="1 2" key="1">
    <citation type="journal article" date="2018" name="Sci. Rep.">
        <title>Genomic signatures of local adaptation to the degree of environmental predictability in rotifers.</title>
        <authorList>
            <person name="Franch-Gras L."/>
            <person name="Hahn C."/>
            <person name="Garcia-Roger E.M."/>
            <person name="Carmona M.J."/>
            <person name="Serra M."/>
            <person name="Gomez A."/>
        </authorList>
    </citation>
    <scope>NUCLEOTIDE SEQUENCE [LARGE SCALE GENOMIC DNA]</scope>
    <source>
        <strain evidence="1">HYR1</strain>
    </source>
</reference>
<protein>
    <submittedName>
        <fullName evidence="1">Uncharacterized protein</fullName>
    </submittedName>
</protein>
<comment type="caution">
    <text evidence="1">The sequence shown here is derived from an EMBL/GenBank/DDBJ whole genome shotgun (WGS) entry which is preliminary data.</text>
</comment>
<evidence type="ECO:0000313" key="2">
    <source>
        <dbReference type="Proteomes" id="UP000276133"/>
    </source>
</evidence>
<dbReference type="EMBL" id="REGN01003563">
    <property type="protein sequence ID" value="RNA21924.1"/>
    <property type="molecule type" value="Genomic_DNA"/>
</dbReference>
<dbReference type="Proteomes" id="UP000276133">
    <property type="component" value="Unassembled WGS sequence"/>
</dbReference>
<proteinExistence type="predicted"/>
<sequence>MIKNLFLQIKQTQNIIYINFIIIILYVKPDSYHSEAMSSLAPHGNRFIVISCHDCLKLSPIGCIEIACRTAKLALFHAQEYLGIISKTETISLFNELYS</sequence>
<keyword evidence="2" id="KW-1185">Reference proteome</keyword>
<name>A0A3M7RER0_BRAPC</name>
<organism evidence="1 2">
    <name type="scientific">Brachionus plicatilis</name>
    <name type="common">Marine rotifer</name>
    <name type="synonym">Brachionus muelleri</name>
    <dbReference type="NCBI Taxonomy" id="10195"/>
    <lineage>
        <taxon>Eukaryota</taxon>
        <taxon>Metazoa</taxon>
        <taxon>Spiralia</taxon>
        <taxon>Gnathifera</taxon>
        <taxon>Rotifera</taxon>
        <taxon>Eurotatoria</taxon>
        <taxon>Monogononta</taxon>
        <taxon>Pseudotrocha</taxon>
        <taxon>Ploima</taxon>
        <taxon>Brachionidae</taxon>
        <taxon>Brachionus</taxon>
    </lineage>
</organism>
<accession>A0A3M7RER0</accession>
<dbReference type="AlphaFoldDB" id="A0A3M7RER0"/>
<evidence type="ECO:0000313" key="1">
    <source>
        <dbReference type="EMBL" id="RNA21924.1"/>
    </source>
</evidence>
<gene>
    <name evidence="1" type="ORF">BpHYR1_011340</name>
</gene>